<reference evidence="3 4" key="1">
    <citation type="submission" date="2016-07" db="EMBL/GenBank/DDBJ databases">
        <title>Multiple horizontal gene transfer events from other fungi enriched the ability of initially mycotrophic Trichoderma (Ascomycota) to feed on dead plant biomass.</title>
        <authorList>
            <consortium name="DOE Joint Genome Institute"/>
            <person name="Aerts A."/>
            <person name="Atanasova L."/>
            <person name="Chenthamara K."/>
            <person name="Zhang J."/>
            <person name="Grujic M."/>
            <person name="Henrissat B."/>
            <person name="Kuo A."/>
            <person name="Salamov A."/>
            <person name="Lipzen A."/>
            <person name="Labutti K."/>
            <person name="Barry K."/>
            <person name="Miao Y."/>
            <person name="Rahimi M.J."/>
            <person name="Shen Q."/>
            <person name="Grigoriev I.V."/>
            <person name="Kubicek C.P."/>
            <person name="Druzhinina I.S."/>
        </authorList>
    </citation>
    <scope>NUCLEOTIDE SEQUENCE [LARGE SCALE GENOMIC DNA]</scope>
    <source>
        <strain evidence="3 4">ATCC 18648</strain>
    </source>
</reference>
<feature type="compositionally biased region" description="Low complexity" evidence="2">
    <location>
        <begin position="1"/>
        <end position="19"/>
    </location>
</feature>
<dbReference type="Pfam" id="PF13489">
    <property type="entry name" value="Methyltransf_23"/>
    <property type="match status" value="1"/>
</dbReference>
<feature type="region of interest" description="Disordered" evidence="2">
    <location>
        <begin position="1"/>
        <end position="22"/>
    </location>
</feature>
<dbReference type="GO" id="GO:0008168">
    <property type="term" value="F:methyltransferase activity"/>
    <property type="evidence" value="ECO:0007669"/>
    <property type="project" value="UniProtKB-KW"/>
</dbReference>
<dbReference type="GO" id="GO:0032259">
    <property type="term" value="P:methylation"/>
    <property type="evidence" value="ECO:0007669"/>
    <property type="project" value="UniProtKB-KW"/>
</dbReference>
<protein>
    <submittedName>
        <fullName evidence="3">S-adenosyl-L-methionine-dependent methyltransferase</fullName>
    </submittedName>
</protein>
<comment type="similarity">
    <text evidence="1">Belongs to the methyltransferase superfamily. LaeA methyltransferase family.</text>
</comment>
<evidence type="ECO:0000313" key="4">
    <source>
        <dbReference type="Proteomes" id="UP000240760"/>
    </source>
</evidence>
<keyword evidence="3" id="KW-0489">Methyltransferase</keyword>
<dbReference type="CDD" id="cd02440">
    <property type="entry name" value="AdoMet_MTases"/>
    <property type="match status" value="1"/>
</dbReference>
<dbReference type="OrthoDB" id="2013972at2759"/>
<name>A0A2T4C9W7_TRILO</name>
<keyword evidence="4" id="KW-1185">Reference proteome</keyword>
<keyword evidence="3" id="KW-0808">Transferase</keyword>
<dbReference type="SUPFAM" id="SSF53335">
    <property type="entry name" value="S-adenosyl-L-methionine-dependent methyltransferases"/>
    <property type="match status" value="1"/>
</dbReference>
<dbReference type="AlphaFoldDB" id="A0A2T4C9W7"/>
<evidence type="ECO:0000256" key="1">
    <source>
        <dbReference type="ARBA" id="ARBA00038158"/>
    </source>
</evidence>
<accession>A0A2T4C9W7</accession>
<dbReference type="EMBL" id="KZ679129">
    <property type="protein sequence ID" value="PTB78350.1"/>
    <property type="molecule type" value="Genomic_DNA"/>
</dbReference>
<proteinExistence type="inferred from homology"/>
<evidence type="ECO:0000256" key="2">
    <source>
        <dbReference type="SAM" id="MobiDB-lite"/>
    </source>
</evidence>
<dbReference type="PANTHER" id="PTHR43591">
    <property type="entry name" value="METHYLTRANSFERASE"/>
    <property type="match status" value="1"/>
</dbReference>
<organism evidence="3 4">
    <name type="scientific">Trichoderma longibrachiatum ATCC 18648</name>
    <dbReference type="NCBI Taxonomy" id="983965"/>
    <lineage>
        <taxon>Eukaryota</taxon>
        <taxon>Fungi</taxon>
        <taxon>Dikarya</taxon>
        <taxon>Ascomycota</taxon>
        <taxon>Pezizomycotina</taxon>
        <taxon>Sordariomycetes</taxon>
        <taxon>Hypocreomycetidae</taxon>
        <taxon>Hypocreales</taxon>
        <taxon>Hypocreaceae</taxon>
        <taxon>Trichoderma</taxon>
    </lineage>
</organism>
<evidence type="ECO:0000313" key="3">
    <source>
        <dbReference type="EMBL" id="PTB78350.1"/>
    </source>
</evidence>
<dbReference type="Gene3D" id="3.40.50.150">
    <property type="entry name" value="Vaccinia Virus protein VP39"/>
    <property type="match status" value="1"/>
</dbReference>
<dbReference type="Proteomes" id="UP000240760">
    <property type="component" value="Unassembled WGS sequence"/>
</dbReference>
<dbReference type="STRING" id="983965.A0A2T4C9W7"/>
<gene>
    <name evidence="3" type="ORF">M440DRAFT_1190876</name>
</gene>
<dbReference type="InterPro" id="IPR029063">
    <property type="entry name" value="SAM-dependent_MTases_sf"/>
</dbReference>
<sequence length="360" mass="40414">MEEDQSQSQPQPSNGDGQPAMGLQDYQFTFGCSAPNSANGSFLEPDPQAGSMMDESMSLTESIFDFPKRFGRTYHAYRSGSYNFPNDKLEQDRLAIQDIAFTKAMGDRLYFAPLDDRPPRRILDIATGTGDWAIAMGDRFPEARVTATDLSPIQPDIVPINVEFFVEDSSEPWIFNEPFDYIHTKTTGGCWESFETQIVQQAFDTLAPGGWFEAQECAPVPHCDDGTLKPDSAMALWFVDFLNAAVEAKRPHAEFGYLKSMMERVGFVDVHQKIFKAPLNGWAKDPALKEIGQLMETNMQMGLSAFSLGLFTKVYGRTPEEIEVSLVEVRREVSDPSIHAYLPIFVVWGRKPFPGEQSRQ</sequence>
<dbReference type="PANTHER" id="PTHR43591:SF10">
    <property type="entry name" value="ABC TRANSMEMBRANE TYPE-1 DOMAIN-CONTAINING PROTEIN-RELATED"/>
    <property type="match status" value="1"/>
</dbReference>